<dbReference type="InterPro" id="IPR059179">
    <property type="entry name" value="MLKL-like_MCAfunc"/>
</dbReference>
<gene>
    <name evidence="3" type="ORF">DFH07DRAFT_1009276</name>
</gene>
<reference evidence="3" key="1">
    <citation type="submission" date="2023-03" db="EMBL/GenBank/DDBJ databases">
        <title>Massive genome expansion in bonnet fungi (Mycena s.s.) driven by repeated elements and novel gene families across ecological guilds.</title>
        <authorList>
            <consortium name="Lawrence Berkeley National Laboratory"/>
            <person name="Harder C.B."/>
            <person name="Miyauchi S."/>
            <person name="Viragh M."/>
            <person name="Kuo A."/>
            <person name="Thoen E."/>
            <person name="Andreopoulos B."/>
            <person name="Lu D."/>
            <person name="Skrede I."/>
            <person name="Drula E."/>
            <person name="Henrissat B."/>
            <person name="Morin E."/>
            <person name="Kohler A."/>
            <person name="Barry K."/>
            <person name="LaButti K."/>
            <person name="Morin E."/>
            <person name="Salamov A."/>
            <person name="Lipzen A."/>
            <person name="Mereny Z."/>
            <person name="Hegedus B."/>
            <person name="Baldrian P."/>
            <person name="Stursova M."/>
            <person name="Weitz H."/>
            <person name="Taylor A."/>
            <person name="Grigoriev I.V."/>
            <person name="Nagy L.G."/>
            <person name="Martin F."/>
            <person name="Kauserud H."/>
        </authorList>
    </citation>
    <scope>NUCLEOTIDE SEQUENCE</scope>
    <source>
        <strain evidence="3">CBHHK188m</strain>
    </source>
</reference>
<evidence type="ECO:0000256" key="1">
    <source>
        <dbReference type="SAM" id="MobiDB-lite"/>
    </source>
</evidence>
<evidence type="ECO:0000313" key="4">
    <source>
        <dbReference type="Proteomes" id="UP001215280"/>
    </source>
</evidence>
<dbReference type="InterPro" id="IPR036537">
    <property type="entry name" value="Adaptor_Cbl_N_dom_sf"/>
</dbReference>
<dbReference type="AlphaFoldDB" id="A0AAD7NMR2"/>
<dbReference type="CDD" id="cd21037">
    <property type="entry name" value="MLKL_NTD"/>
    <property type="match status" value="1"/>
</dbReference>
<evidence type="ECO:0000313" key="3">
    <source>
        <dbReference type="EMBL" id="KAJ7767891.1"/>
    </source>
</evidence>
<name>A0AAD7NMR2_9AGAR</name>
<keyword evidence="2" id="KW-0732">Signal</keyword>
<keyword evidence="4" id="KW-1185">Reference proteome</keyword>
<accession>A0AAD7NMR2</accession>
<dbReference type="Gene3D" id="1.20.930.20">
    <property type="entry name" value="Adaptor protein Cbl, N-terminal domain"/>
    <property type="match status" value="1"/>
</dbReference>
<feature type="region of interest" description="Disordered" evidence="1">
    <location>
        <begin position="674"/>
        <end position="727"/>
    </location>
</feature>
<dbReference type="Proteomes" id="UP001215280">
    <property type="component" value="Unassembled WGS sequence"/>
</dbReference>
<feature type="chain" id="PRO_5041936078" evidence="2">
    <location>
        <begin position="23"/>
        <end position="925"/>
    </location>
</feature>
<organism evidence="3 4">
    <name type="scientific">Mycena maculata</name>
    <dbReference type="NCBI Taxonomy" id="230809"/>
    <lineage>
        <taxon>Eukaryota</taxon>
        <taxon>Fungi</taxon>
        <taxon>Dikarya</taxon>
        <taxon>Basidiomycota</taxon>
        <taxon>Agaricomycotina</taxon>
        <taxon>Agaricomycetes</taxon>
        <taxon>Agaricomycetidae</taxon>
        <taxon>Agaricales</taxon>
        <taxon>Marasmiineae</taxon>
        <taxon>Mycenaceae</taxon>
        <taxon>Mycena</taxon>
    </lineage>
</organism>
<comment type="caution">
    <text evidence="3">The sequence shown here is derived from an EMBL/GenBank/DDBJ whole genome shotgun (WGS) entry which is preliminary data.</text>
</comment>
<protein>
    <submittedName>
        <fullName evidence="3">Uncharacterized protein</fullName>
    </submittedName>
</protein>
<proteinExistence type="predicted"/>
<feature type="region of interest" description="Disordered" evidence="1">
    <location>
        <begin position="807"/>
        <end position="834"/>
    </location>
</feature>
<feature type="signal peptide" evidence="2">
    <location>
        <begin position="1"/>
        <end position="22"/>
    </location>
</feature>
<sequence>MSSGKLVLVATALNILQDLSNGSNVPALQPLVSVAVRIYTSAEGARTNKRKAIELAQEACNSVKQILQVYPVSNSPSCSPPDLHEDGVRAFQSTLEDVASFVERIGQRNRFWRFLNQQEDRQELSEYRMKIGEAKLQFLVTMQLAKAQIQQREQYRVLRLADLDFQQVLNPTDPNHTRAVATLAPHQKRVLVRRYKTKSTSKFTIRWRVLSDGTGAVYRDGAGLVRTAINIRSSGAFQISGVLTQMSSIQYDGNKVILNVDLPKSKPRPRRNPLTPSPWIFPEIPSAQLVMLKRLHAQGAQLIVPQPLMDRFCNDLEGLDGDWWLENDEEDSQVLQVGTDSSNEELELILLKKLFDLPAPGGSWPPLSHIPSALRPIWQHLMGCDTSCRLRDLKSIQEQLLCRSYDQDQVFDISQALVATGNHPYLEYYCPQTDDPVELGMVARVTKSGRLMVVGNILTELLEQGIIDMNQFKSDEINEFLYEDEPGGPSEELISKGDGLFTESVGDYIRRLTTVSLHNPAAHEIRRRIQQYFHHRLPSFLAEHPLDRRVQTEAFILVTSVQSRKDTKLLHNHDVYSERYSQNCIHCMIWGERRQDEISTTKTIGKGGLYFHALPEASIDADEQNRWGVWAISFKEADGEERHILLESEGQQFSHGYPTKPSRVRVKREEGFWEGLGHGRKSSQGRMPGANVDAEPREKELISEREGASRLDSADADRRGGHGVARQEGVQRDGQFFPGQDRAWATYSSFVIVDGAQTKAAWMDGPKVTPWHDGGNLMPDAPRGKQRQVESVCGNCSGCVSARTKQREIDKPSQSYLSSPPMQASGHSSTSYNASGASDGWIMVQRVRCKQIRIAKNADILRTRRVHYCCGGSRLVDMSAGRHRSSDPRRFVQRRESKDMELRREKVVSPIISDHYTATDGSSTK</sequence>
<evidence type="ECO:0000256" key="2">
    <source>
        <dbReference type="SAM" id="SignalP"/>
    </source>
</evidence>
<feature type="compositionally biased region" description="Basic and acidic residues" evidence="1">
    <location>
        <begin position="694"/>
        <end position="720"/>
    </location>
</feature>
<feature type="compositionally biased region" description="Polar residues" evidence="1">
    <location>
        <begin position="812"/>
        <end position="834"/>
    </location>
</feature>
<dbReference type="GO" id="GO:0007166">
    <property type="term" value="P:cell surface receptor signaling pathway"/>
    <property type="evidence" value="ECO:0007669"/>
    <property type="project" value="InterPro"/>
</dbReference>
<dbReference type="EMBL" id="JARJLG010000029">
    <property type="protein sequence ID" value="KAJ7767891.1"/>
    <property type="molecule type" value="Genomic_DNA"/>
</dbReference>